<dbReference type="EMBL" id="BAFE01000029">
    <property type="protein sequence ID" value="GAB47899.1"/>
    <property type="molecule type" value="Genomic_DNA"/>
</dbReference>
<dbReference type="Proteomes" id="UP000004367">
    <property type="component" value="Unassembled WGS sequence"/>
</dbReference>
<dbReference type="PANTHER" id="PTHR43841">
    <property type="entry name" value="3-HYDROXYACYL-THIOESTER DEHYDRATASE HTDX-RELATED"/>
    <property type="match status" value="1"/>
</dbReference>
<protein>
    <submittedName>
        <fullName evidence="3">Putative fatty acid synthase</fullName>
    </submittedName>
</protein>
<dbReference type="Pfam" id="PF01575">
    <property type="entry name" value="MaoC_dehydratas"/>
    <property type="match status" value="1"/>
</dbReference>
<dbReference type="PANTHER" id="PTHR43841:SF3">
    <property type="entry name" value="(3R)-HYDROXYACYL-ACP DEHYDRATASE SUBUNIT HADB"/>
    <property type="match status" value="1"/>
</dbReference>
<accession>H5UQ91</accession>
<dbReference type="eggNOG" id="COG2030">
    <property type="taxonomic scope" value="Bacteria"/>
</dbReference>
<dbReference type="Gene3D" id="3.10.129.10">
    <property type="entry name" value="Hotdog Thioesterase"/>
    <property type="match status" value="1"/>
</dbReference>
<comment type="similarity">
    <text evidence="1">Belongs to the enoyl-CoA hydratase/isomerase family.</text>
</comment>
<dbReference type="RefSeq" id="WP_009481797.1">
    <property type="nucleotide sequence ID" value="NZ_BAFE01000029.1"/>
</dbReference>
<evidence type="ECO:0000313" key="4">
    <source>
        <dbReference type="Proteomes" id="UP000004367"/>
    </source>
</evidence>
<feature type="domain" description="MaoC-like" evidence="2">
    <location>
        <begin position="20"/>
        <end position="126"/>
    </location>
</feature>
<gene>
    <name evidence="3" type="ORF">MOPEL_031_00020</name>
</gene>
<sequence length="155" mass="16349">MNAATSRRPVLSEVAAGDVVGRRTVHVDRARLVEYAAASGDRNRIHWDERFARSVGLPDVIAHGMFTMGAAGEVASHWAGGPQHVRSWSCRFTHPVVVSDDGGADIEVVATVTRVDAEAGEVTLGIEVTHDDVKVLGRAVAVVAVEGSDSAEAGR</sequence>
<evidence type="ECO:0000259" key="2">
    <source>
        <dbReference type="Pfam" id="PF01575"/>
    </source>
</evidence>
<evidence type="ECO:0000313" key="3">
    <source>
        <dbReference type="EMBL" id="GAB47899.1"/>
    </source>
</evidence>
<keyword evidence="4" id="KW-1185">Reference proteome</keyword>
<organism evidence="3 4">
    <name type="scientific">Mobilicoccus pelagius NBRC 104925</name>
    <dbReference type="NCBI Taxonomy" id="1089455"/>
    <lineage>
        <taxon>Bacteria</taxon>
        <taxon>Bacillati</taxon>
        <taxon>Actinomycetota</taxon>
        <taxon>Actinomycetes</taxon>
        <taxon>Micrococcales</taxon>
        <taxon>Dermatophilaceae</taxon>
        <taxon>Mobilicoccus</taxon>
    </lineage>
</organism>
<comment type="caution">
    <text evidence="3">The sequence shown here is derived from an EMBL/GenBank/DDBJ whole genome shotgun (WGS) entry which is preliminary data.</text>
</comment>
<dbReference type="SUPFAM" id="SSF54637">
    <property type="entry name" value="Thioesterase/thiol ester dehydrase-isomerase"/>
    <property type="match status" value="1"/>
</dbReference>
<dbReference type="InterPro" id="IPR002539">
    <property type="entry name" value="MaoC-like_dom"/>
</dbReference>
<dbReference type="InterPro" id="IPR029069">
    <property type="entry name" value="HotDog_dom_sf"/>
</dbReference>
<evidence type="ECO:0000256" key="1">
    <source>
        <dbReference type="ARBA" id="ARBA00005254"/>
    </source>
</evidence>
<dbReference type="AlphaFoldDB" id="H5UQ91"/>
<dbReference type="STRING" id="1089455.MOPEL_031_00020"/>
<proteinExistence type="inferred from homology"/>
<reference evidence="3 4" key="1">
    <citation type="submission" date="2012-02" db="EMBL/GenBank/DDBJ databases">
        <title>Whole genome shotgun sequence of Mobilicoccus pelagius NBRC 104925.</title>
        <authorList>
            <person name="Yoshida Y."/>
            <person name="Hosoyama A."/>
            <person name="Tsuchikane K."/>
            <person name="Katsumata H."/>
            <person name="Yamazaki S."/>
            <person name="Fujita N."/>
        </authorList>
    </citation>
    <scope>NUCLEOTIDE SEQUENCE [LARGE SCALE GENOMIC DNA]</scope>
    <source>
        <strain evidence="3 4">NBRC 104925</strain>
    </source>
</reference>
<name>H5UQ91_9MICO</name>
<dbReference type="OrthoDB" id="9800237at2"/>